<protein>
    <recommendedName>
        <fullName evidence="25">Glutamate receptor</fullName>
    </recommendedName>
</protein>
<evidence type="ECO:0000256" key="5">
    <source>
        <dbReference type="ARBA" id="ARBA00022723"/>
    </source>
</evidence>
<evidence type="ECO:0000256" key="4">
    <source>
        <dbReference type="ARBA" id="ARBA00022692"/>
    </source>
</evidence>
<dbReference type="InterPro" id="IPR001320">
    <property type="entry name" value="Iontro_rcpt_C"/>
</dbReference>
<keyword evidence="3" id="KW-1003">Cell membrane</keyword>
<evidence type="ECO:0000256" key="9">
    <source>
        <dbReference type="ARBA" id="ARBA00023065"/>
    </source>
</evidence>
<evidence type="ECO:0000256" key="2">
    <source>
        <dbReference type="ARBA" id="ARBA00022448"/>
    </source>
</evidence>
<gene>
    <name evidence="23" type="ORF">PMEA_00000911</name>
</gene>
<feature type="disulfide bond" evidence="19">
    <location>
        <begin position="728"/>
        <end position="781"/>
    </location>
</feature>
<keyword evidence="6" id="KW-0862">Zinc</keyword>
<evidence type="ECO:0000256" key="16">
    <source>
        <dbReference type="ARBA" id="ARBA00034100"/>
    </source>
</evidence>
<dbReference type="FunFam" id="3.40.190.10:FF:000009">
    <property type="entry name" value="Putative glutamate receptor ionotropic NMDA 2B"/>
    <property type="match status" value="1"/>
</dbReference>
<reference evidence="23 24" key="1">
    <citation type="submission" date="2022-05" db="EMBL/GenBank/DDBJ databases">
        <authorList>
            <consortium name="Genoscope - CEA"/>
            <person name="William W."/>
        </authorList>
    </citation>
    <scope>NUCLEOTIDE SEQUENCE [LARGE SCALE GENOMIC DNA]</scope>
</reference>
<keyword evidence="24" id="KW-1185">Reference proteome</keyword>
<dbReference type="Pfam" id="PF00060">
    <property type="entry name" value="Lig_chan"/>
    <property type="match status" value="1"/>
</dbReference>
<dbReference type="Pfam" id="PF01094">
    <property type="entry name" value="ANF_receptor"/>
    <property type="match status" value="1"/>
</dbReference>
<feature type="site" description="Interaction with the cone snail toxin Con-ikot-ikot" evidence="18">
    <location>
        <position position="762"/>
    </location>
</feature>
<dbReference type="InterPro" id="IPR019594">
    <property type="entry name" value="Glu/Gly-bd"/>
</dbReference>
<feature type="domain" description="Ionotropic glutamate receptor C-terminal" evidence="21">
    <location>
        <begin position="415"/>
        <end position="779"/>
    </location>
</feature>
<evidence type="ECO:0000259" key="22">
    <source>
        <dbReference type="SMART" id="SM00918"/>
    </source>
</evidence>
<keyword evidence="8" id="KW-0770">Synapse</keyword>
<evidence type="ECO:0000256" key="6">
    <source>
        <dbReference type="ARBA" id="ARBA00022833"/>
    </source>
</evidence>
<feature type="transmembrane region" description="Helical" evidence="20">
    <location>
        <begin position="611"/>
        <end position="629"/>
    </location>
</feature>
<feature type="binding site" evidence="17">
    <location>
        <position position="499"/>
    </location>
    <ligand>
        <name>L-glutamate</name>
        <dbReference type="ChEBI" id="CHEBI:29985"/>
    </ligand>
</feature>
<evidence type="ECO:0000256" key="17">
    <source>
        <dbReference type="PIRSR" id="PIRSR601508-1"/>
    </source>
</evidence>
<evidence type="ECO:0000256" key="8">
    <source>
        <dbReference type="ARBA" id="ARBA00023018"/>
    </source>
</evidence>
<keyword evidence="19" id="KW-1015">Disulfide bond</keyword>
<feature type="transmembrane region" description="Helical" evidence="20">
    <location>
        <begin position="7"/>
        <end position="25"/>
    </location>
</feature>
<dbReference type="SMART" id="SM00918">
    <property type="entry name" value="Lig_chan-Glu_bd"/>
    <property type="match status" value="1"/>
</dbReference>
<evidence type="ECO:0000256" key="18">
    <source>
        <dbReference type="PIRSR" id="PIRSR601508-2"/>
    </source>
</evidence>
<evidence type="ECO:0000256" key="11">
    <source>
        <dbReference type="ARBA" id="ARBA00023170"/>
    </source>
</evidence>
<dbReference type="Gene3D" id="1.10.287.70">
    <property type="match status" value="1"/>
</dbReference>
<dbReference type="InterPro" id="IPR015683">
    <property type="entry name" value="Ionotropic_Glu_rcpt"/>
</dbReference>
<dbReference type="EMBL" id="CALNXJ010000001">
    <property type="protein sequence ID" value="CAH3032060.1"/>
    <property type="molecule type" value="Genomic_DNA"/>
</dbReference>
<keyword evidence="13" id="KW-0628">Postsynaptic cell membrane</keyword>
<evidence type="ECO:0000313" key="24">
    <source>
        <dbReference type="Proteomes" id="UP001159428"/>
    </source>
</evidence>
<evidence type="ECO:0008006" key="25">
    <source>
        <dbReference type="Google" id="ProtNLM"/>
    </source>
</evidence>
<evidence type="ECO:0000313" key="23">
    <source>
        <dbReference type="EMBL" id="CAH3032060.1"/>
    </source>
</evidence>
<dbReference type="Gene3D" id="3.40.50.2300">
    <property type="match status" value="2"/>
</dbReference>
<keyword evidence="11" id="KW-0675">Receptor</keyword>
<evidence type="ECO:0000259" key="21">
    <source>
        <dbReference type="SMART" id="SM00079"/>
    </source>
</evidence>
<sequence>MNSKSSVCYTVSSLLISLIYHIIFVKITNCYESGVLPRVTVLSSQTLDLSQWRANLDIDVVKFPAGNLSFYDALKVAETISRTVQEGNGTKAIIGSGNKFIDRLIAGTLGLLVVPFISILRQDEYQDQLYINLSPSTLTEHISIAFKIADQLGCQHVAVFTSSFHRSEILQQIQNQTRKSYISSSITELHLNDTPIGIARMMTEIFKITVNYNSVLVVMDCSEQDASFLIEATYTVNINPVQFQWLFLREEENSTDEVISLPINVFGLRSKFDKKQWVQDALLLLNGSLYSSNDQNKFINMGSVSSKVTDQFELYRKMLDQAFLGKTGWVQFDEKGNRVATSYDIIITFRENSSSSGEVAWVTMGSATGHRVSFQRSLWATNVCDPKEILRVVVIEEEPMLIVSKEDVATFSECVLSYPCTKYKHYDNNSVQNTPIKCCCIGFLIDLLQWLEKDLSLSVELYLCRDGKYGAYNADSKEWDGMIGDLLSNRTDMALSALTTTRMREKYIDFSYPFFHGEMKLLISVTPVRVNVEIGFLAPFDKALWIVFLATVSGVLATVWLMERISPNRQRIIFAEKDTKFSLSTCMSYIWSNVVKLELEGKKPQSISARLTTAVFSFSTLIIITTYTAKLAASLVQLDGESPVTGINDPKFQDPPPGFTFTTLHSSSILSFFTNSDDPAYRKIGRNMMPYTVRSYNEGLEKLKKGEIKAFIYDSPFIDLGASKMPGCSFKVVGNPIITVAYAIGFPKNSKWRDPVSNLLLKYQKIDYFRKLKEKWFRGGCFYTGRSSQSAEEMKPVNFGGLFFILGGAIVVCFLILLGECLWSRHERKEGRFTPKGIGQSNKSSIILSFSDEQRKERSQGGNFSTRVRSETIPPFLVV</sequence>
<keyword evidence="14" id="KW-1071">Ligand-gated ion channel</keyword>
<feature type="transmembrane region" description="Helical" evidence="20">
    <location>
        <begin position="799"/>
        <end position="823"/>
    </location>
</feature>
<dbReference type="InterPro" id="IPR001828">
    <property type="entry name" value="ANF_lig-bd_rcpt"/>
</dbReference>
<keyword evidence="12" id="KW-0325">Glycoprotein</keyword>
<feature type="site" description="Crucial to convey clamshell closure to channel opening" evidence="18">
    <location>
        <position position="644"/>
    </location>
</feature>
<dbReference type="AlphaFoldDB" id="A0AAU9VP49"/>
<dbReference type="GO" id="GO:0046872">
    <property type="term" value="F:metal ion binding"/>
    <property type="evidence" value="ECO:0007669"/>
    <property type="project" value="UniProtKB-KW"/>
</dbReference>
<evidence type="ECO:0000256" key="1">
    <source>
        <dbReference type="ARBA" id="ARBA00004651"/>
    </source>
</evidence>
<dbReference type="SMART" id="SM00079">
    <property type="entry name" value="PBPe"/>
    <property type="match status" value="1"/>
</dbReference>
<evidence type="ECO:0000256" key="19">
    <source>
        <dbReference type="PIRSR" id="PIRSR601508-3"/>
    </source>
</evidence>
<dbReference type="PANTHER" id="PTHR18966">
    <property type="entry name" value="IONOTROPIC GLUTAMATE RECEPTOR"/>
    <property type="match status" value="1"/>
</dbReference>
<evidence type="ECO:0000256" key="10">
    <source>
        <dbReference type="ARBA" id="ARBA00023136"/>
    </source>
</evidence>
<evidence type="ECO:0000256" key="15">
    <source>
        <dbReference type="ARBA" id="ARBA00023303"/>
    </source>
</evidence>
<evidence type="ECO:0000256" key="13">
    <source>
        <dbReference type="ARBA" id="ARBA00023257"/>
    </source>
</evidence>
<feature type="transmembrane region" description="Helical" evidence="20">
    <location>
        <begin position="543"/>
        <end position="562"/>
    </location>
</feature>
<accession>A0AAU9VP49</accession>
<dbReference type="InterPro" id="IPR028082">
    <property type="entry name" value="Peripla_BP_I"/>
</dbReference>
<keyword evidence="15" id="KW-0407">Ion channel</keyword>
<dbReference type="Pfam" id="PF10613">
    <property type="entry name" value="Lig_chan-Glu_bd"/>
    <property type="match status" value="1"/>
</dbReference>
<dbReference type="Proteomes" id="UP001159428">
    <property type="component" value="Unassembled WGS sequence"/>
</dbReference>
<evidence type="ECO:0000256" key="7">
    <source>
        <dbReference type="ARBA" id="ARBA00022989"/>
    </source>
</evidence>
<evidence type="ECO:0000256" key="14">
    <source>
        <dbReference type="ARBA" id="ARBA00023286"/>
    </source>
</evidence>
<dbReference type="SUPFAM" id="SSF53822">
    <property type="entry name" value="Periplasmic binding protein-like I"/>
    <property type="match status" value="1"/>
</dbReference>
<dbReference type="PRINTS" id="PR00177">
    <property type="entry name" value="NMDARECEPTOR"/>
</dbReference>
<keyword evidence="10 20" id="KW-0472">Membrane</keyword>
<keyword evidence="5" id="KW-0479">Metal-binding</keyword>
<evidence type="ECO:0000256" key="3">
    <source>
        <dbReference type="ARBA" id="ARBA00022475"/>
    </source>
</evidence>
<feature type="binding site" evidence="17">
    <location>
        <position position="504"/>
    </location>
    <ligand>
        <name>L-glutamate</name>
        <dbReference type="ChEBI" id="CHEBI:29985"/>
    </ligand>
</feature>
<keyword evidence="2" id="KW-0813">Transport</keyword>
<evidence type="ECO:0000256" key="12">
    <source>
        <dbReference type="ARBA" id="ARBA00023180"/>
    </source>
</evidence>
<comment type="caution">
    <text evidence="23">The sequence shown here is derived from an EMBL/GenBank/DDBJ whole genome shotgun (WGS) entry which is preliminary data.</text>
</comment>
<keyword evidence="4 20" id="KW-0812">Transmembrane</keyword>
<keyword evidence="9" id="KW-0406">Ion transport</keyword>
<feature type="domain" description="Ionotropic glutamate receptor L-glutamate and glycine-binding" evidence="22">
    <location>
        <begin position="425"/>
        <end position="488"/>
    </location>
</feature>
<dbReference type="GO" id="GO:0038023">
    <property type="term" value="F:signaling receptor activity"/>
    <property type="evidence" value="ECO:0007669"/>
    <property type="project" value="InterPro"/>
</dbReference>
<name>A0AAU9VP49_9CNID</name>
<dbReference type="Gene3D" id="3.40.190.10">
    <property type="entry name" value="Periplasmic binding protein-like II"/>
    <property type="match status" value="2"/>
</dbReference>
<dbReference type="SUPFAM" id="SSF53850">
    <property type="entry name" value="Periplasmic binding protein-like II"/>
    <property type="match status" value="1"/>
</dbReference>
<evidence type="ECO:0000256" key="20">
    <source>
        <dbReference type="SAM" id="Phobius"/>
    </source>
</evidence>
<dbReference type="GO" id="GO:0015276">
    <property type="term" value="F:ligand-gated monoatomic ion channel activity"/>
    <property type="evidence" value="ECO:0007669"/>
    <property type="project" value="InterPro"/>
</dbReference>
<dbReference type="InterPro" id="IPR001508">
    <property type="entry name" value="Iono_Glu_rcpt_met"/>
</dbReference>
<proteinExistence type="predicted"/>
<keyword evidence="7 20" id="KW-1133">Transmembrane helix</keyword>
<feature type="binding site" evidence="17">
    <location>
        <position position="668"/>
    </location>
    <ligand>
        <name>L-glutamate</name>
        <dbReference type="ChEBI" id="CHEBI:29985"/>
    </ligand>
</feature>
<comment type="subcellular location">
    <subcellularLocation>
        <location evidence="1">Cell membrane</location>
        <topology evidence="1">Multi-pass membrane protein</topology>
    </subcellularLocation>
    <subcellularLocation>
        <location evidence="16">Postsynaptic cell membrane</location>
    </subcellularLocation>
</comment>
<feature type="binding site" evidence="17">
    <location>
        <position position="714"/>
    </location>
    <ligand>
        <name>L-glutamate</name>
        <dbReference type="ChEBI" id="CHEBI:29985"/>
    </ligand>
</feature>
<organism evidence="23 24">
    <name type="scientific">Pocillopora meandrina</name>
    <dbReference type="NCBI Taxonomy" id="46732"/>
    <lineage>
        <taxon>Eukaryota</taxon>
        <taxon>Metazoa</taxon>
        <taxon>Cnidaria</taxon>
        <taxon>Anthozoa</taxon>
        <taxon>Hexacorallia</taxon>
        <taxon>Scleractinia</taxon>
        <taxon>Astrocoeniina</taxon>
        <taxon>Pocilloporidae</taxon>
        <taxon>Pocillopora</taxon>
    </lineage>
</organism>
<dbReference type="GO" id="GO:0045211">
    <property type="term" value="C:postsynaptic membrane"/>
    <property type="evidence" value="ECO:0007669"/>
    <property type="project" value="UniProtKB-SubCell"/>
</dbReference>